<sequence>MKLFVCAVALCLVAVSFCADKKPGESCTKDDKCTLESECKRTDSYCPEMKCHCKENKVAENKKCVDAEKPKVMYDGICAKTEDCYTGLECTDKKCKCPAAKKNYIEITMTCTDKILFGKNCKDTACEGNNMECKDTKCVCKVGFKAKNDKDKICSEIDYAGLDGDCDKKTCNPMMGLECTGTGTPKKCTCPKDTEAKEVYYMSDKVKKCLTANATVNVGKDEECMATYDKDGKYCKKDLKCQKCPGSDDLKCREGEKDTSGVGQMTFSMSVVLGCVALRKFFM</sequence>
<proteinExistence type="predicted"/>
<feature type="chain" id="PRO_5029514240" evidence="1">
    <location>
        <begin position="19"/>
        <end position="283"/>
    </location>
</feature>
<name>A0A7I8VAT9_9ANNE</name>
<feature type="signal peptide" evidence="1">
    <location>
        <begin position="1"/>
        <end position="18"/>
    </location>
</feature>
<reference evidence="2 3" key="1">
    <citation type="submission" date="2020-08" db="EMBL/GenBank/DDBJ databases">
        <authorList>
            <person name="Hejnol A."/>
        </authorList>
    </citation>
    <scope>NUCLEOTIDE SEQUENCE [LARGE SCALE GENOMIC DNA]</scope>
</reference>
<dbReference type="Proteomes" id="UP000549394">
    <property type="component" value="Unassembled WGS sequence"/>
</dbReference>
<comment type="caution">
    <text evidence="2">The sequence shown here is derived from an EMBL/GenBank/DDBJ whole genome shotgun (WGS) entry which is preliminary data.</text>
</comment>
<dbReference type="EMBL" id="CAJFCJ010000003">
    <property type="protein sequence ID" value="CAD5112812.1"/>
    <property type="molecule type" value="Genomic_DNA"/>
</dbReference>
<evidence type="ECO:0000256" key="1">
    <source>
        <dbReference type="SAM" id="SignalP"/>
    </source>
</evidence>
<evidence type="ECO:0000313" key="2">
    <source>
        <dbReference type="EMBL" id="CAD5112812.1"/>
    </source>
</evidence>
<accession>A0A7I8VAT9</accession>
<organism evidence="2 3">
    <name type="scientific">Dimorphilus gyrociliatus</name>
    <dbReference type="NCBI Taxonomy" id="2664684"/>
    <lineage>
        <taxon>Eukaryota</taxon>
        <taxon>Metazoa</taxon>
        <taxon>Spiralia</taxon>
        <taxon>Lophotrochozoa</taxon>
        <taxon>Annelida</taxon>
        <taxon>Polychaeta</taxon>
        <taxon>Polychaeta incertae sedis</taxon>
        <taxon>Dinophilidae</taxon>
        <taxon>Dimorphilus</taxon>
    </lineage>
</organism>
<protein>
    <submittedName>
        <fullName evidence="2">DgyrCDS2024</fullName>
    </submittedName>
</protein>
<evidence type="ECO:0000313" key="3">
    <source>
        <dbReference type="Proteomes" id="UP000549394"/>
    </source>
</evidence>
<dbReference type="AlphaFoldDB" id="A0A7I8VAT9"/>
<keyword evidence="1" id="KW-0732">Signal</keyword>
<gene>
    <name evidence="2" type="ORF">DGYR_LOCUS1886</name>
</gene>
<keyword evidence="3" id="KW-1185">Reference proteome</keyword>